<feature type="transmembrane region" description="Helical" evidence="6">
    <location>
        <begin position="328"/>
        <end position="350"/>
    </location>
</feature>
<dbReference type="HOGENOM" id="CLU_027816_3_1_1"/>
<evidence type="ECO:0000256" key="6">
    <source>
        <dbReference type="SAM" id="Phobius"/>
    </source>
</evidence>
<comment type="subcellular location">
    <subcellularLocation>
        <location evidence="1">Membrane</location>
        <topology evidence="1">Multi-pass membrane protein</topology>
    </subcellularLocation>
</comment>
<evidence type="ECO:0000256" key="5">
    <source>
        <dbReference type="ARBA" id="ARBA00023136"/>
    </source>
</evidence>
<dbReference type="RefSeq" id="XP_007927120.1">
    <property type="nucleotide sequence ID" value="XM_007928929.1"/>
</dbReference>
<gene>
    <name evidence="8" type="ORF">MYCFIDRAFT_71783</name>
</gene>
<dbReference type="GO" id="GO:0015179">
    <property type="term" value="F:L-amino acid transmembrane transporter activity"/>
    <property type="evidence" value="ECO:0007669"/>
    <property type="project" value="TreeGrafter"/>
</dbReference>
<evidence type="ECO:0000313" key="9">
    <source>
        <dbReference type="Proteomes" id="UP000016932"/>
    </source>
</evidence>
<dbReference type="Pfam" id="PF01490">
    <property type="entry name" value="Aa_trans"/>
    <property type="match status" value="1"/>
</dbReference>
<dbReference type="EMBL" id="KB446559">
    <property type="protein sequence ID" value="EME81882.1"/>
    <property type="molecule type" value="Genomic_DNA"/>
</dbReference>
<feature type="transmembrane region" description="Helical" evidence="6">
    <location>
        <begin position="206"/>
        <end position="239"/>
    </location>
</feature>
<feature type="domain" description="Amino acid transporter transmembrane" evidence="7">
    <location>
        <begin position="219"/>
        <end position="392"/>
    </location>
</feature>
<organism evidence="8 9">
    <name type="scientific">Pseudocercospora fijiensis (strain CIRAD86)</name>
    <name type="common">Black leaf streak disease fungus</name>
    <name type="synonym">Mycosphaerella fijiensis</name>
    <dbReference type="NCBI Taxonomy" id="383855"/>
    <lineage>
        <taxon>Eukaryota</taxon>
        <taxon>Fungi</taxon>
        <taxon>Dikarya</taxon>
        <taxon>Ascomycota</taxon>
        <taxon>Pezizomycotina</taxon>
        <taxon>Dothideomycetes</taxon>
        <taxon>Dothideomycetidae</taxon>
        <taxon>Mycosphaerellales</taxon>
        <taxon>Mycosphaerellaceae</taxon>
        <taxon>Pseudocercospora</taxon>
    </lineage>
</organism>
<dbReference type="PANTHER" id="PTHR22950">
    <property type="entry name" value="AMINO ACID TRANSPORTER"/>
    <property type="match status" value="1"/>
</dbReference>
<evidence type="ECO:0000256" key="1">
    <source>
        <dbReference type="ARBA" id="ARBA00004141"/>
    </source>
</evidence>
<keyword evidence="9" id="KW-1185">Reference proteome</keyword>
<dbReference type="PANTHER" id="PTHR22950:SF697">
    <property type="entry name" value="AMINO ACID TRANSPORTER (EUROFUNG)"/>
    <property type="match status" value="1"/>
</dbReference>
<dbReference type="GO" id="GO:0016020">
    <property type="term" value="C:membrane"/>
    <property type="evidence" value="ECO:0007669"/>
    <property type="project" value="UniProtKB-SubCell"/>
</dbReference>
<evidence type="ECO:0000256" key="3">
    <source>
        <dbReference type="ARBA" id="ARBA00022692"/>
    </source>
</evidence>
<keyword evidence="4 6" id="KW-1133">Transmembrane helix</keyword>
<dbReference type="eggNOG" id="ENOG502R3M8">
    <property type="taxonomic scope" value="Eukaryota"/>
</dbReference>
<evidence type="ECO:0000256" key="4">
    <source>
        <dbReference type="ARBA" id="ARBA00022989"/>
    </source>
</evidence>
<keyword evidence="3 6" id="KW-0812">Transmembrane</keyword>
<feature type="transmembrane region" description="Helical" evidence="6">
    <location>
        <begin position="370"/>
        <end position="392"/>
    </location>
</feature>
<feature type="transmembrane region" description="Helical" evidence="6">
    <location>
        <begin position="165"/>
        <end position="186"/>
    </location>
</feature>
<sequence>MTGSLHSYLADEKNGAISTSPAEADIFAGEVEDIDEEHEVFKKNGEVSFRTVGWPRASVIFLKVIFATGVLSIPTAMVSLGAVGGSLNVIAWSAFNTYVAIIFGDFRNRHARCHSVADMAEIVGGYWAKELVGAIFIICYVLCAGSGILGVTVGLNALSHHAACTVWWTVLATGVIIVLMVVVIGVTTRDRPAAAPQTGPYELGYFAVPSGIPFAAGVAVYACMSLVTAAYLAFSLVVYKWCGKWVASPSLGSAGQTVKMVAFGVGLVGLIVSGCLYLHVSSKYLFVRILGKTRHLQENTWIHWGTWLSCTIGLGAIAFILVEAIPIFNYLIAIIGSVCLAPISIILPGWLWLYDHWSWLKGNAKQQLAFWFHAFFLPLGAFFTVAGTYGVIKMIIDAYASGLIGGIFQCADNSNSS</sequence>
<dbReference type="GeneID" id="19341007"/>
<dbReference type="VEuPathDB" id="FungiDB:MYCFIDRAFT_71783"/>
<feature type="transmembrane region" description="Helical" evidence="6">
    <location>
        <begin position="131"/>
        <end position="158"/>
    </location>
</feature>
<evidence type="ECO:0000313" key="8">
    <source>
        <dbReference type="EMBL" id="EME81882.1"/>
    </source>
</evidence>
<dbReference type="AlphaFoldDB" id="M3AWP2"/>
<name>M3AWP2_PSEFD</name>
<dbReference type="OrthoDB" id="3162524at2759"/>
<proteinExistence type="inferred from homology"/>
<evidence type="ECO:0000259" key="7">
    <source>
        <dbReference type="Pfam" id="PF01490"/>
    </source>
</evidence>
<feature type="transmembrane region" description="Helical" evidence="6">
    <location>
        <begin position="300"/>
        <end position="321"/>
    </location>
</feature>
<dbReference type="KEGG" id="pfj:MYCFIDRAFT_71783"/>
<dbReference type="InterPro" id="IPR013057">
    <property type="entry name" value="AA_transpt_TM"/>
</dbReference>
<accession>M3AWP2</accession>
<comment type="similarity">
    <text evidence="2">Belongs to the amino acid/polyamine transporter 2 family.</text>
</comment>
<feature type="transmembrane region" description="Helical" evidence="6">
    <location>
        <begin position="260"/>
        <end position="280"/>
    </location>
</feature>
<evidence type="ECO:0000256" key="2">
    <source>
        <dbReference type="ARBA" id="ARBA00008066"/>
    </source>
</evidence>
<protein>
    <recommendedName>
        <fullName evidence="7">Amino acid transporter transmembrane domain-containing protein</fullName>
    </recommendedName>
</protein>
<dbReference type="Proteomes" id="UP000016932">
    <property type="component" value="Unassembled WGS sequence"/>
</dbReference>
<reference evidence="8 9" key="1">
    <citation type="journal article" date="2012" name="PLoS Pathog.">
        <title>Diverse lifestyles and strategies of plant pathogenesis encoded in the genomes of eighteen Dothideomycetes fungi.</title>
        <authorList>
            <person name="Ohm R.A."/>
            <person name="Feau N."/>
            <person name="Henrissat B."/>
            <person name="Schoch C.L."/>
            <person name="Horwitz B.A."/>
            <person name="Barry K.W."/>
            <person name="Condon B.J."/>
            <person name="Copeland A.C."/>
            <person name="Dhillon B."/>
            <person name="Glaser F."/>
            <person name="Hesse C.N."/>
            <person name="Kosti I."/>
            <person name="LaButti K."/>
            <person name="Lindquist E.A."/>
            <person name="Lucas S."/>
            <person name="Salamov A.A."/>
            <person name="Bradshaw R.E."/>
            <person name="Ciuffetti L."/>
            <person name="Hamelin R.C."/>
            <person name="Kema G.H.J."/>
            <person name="Lawrence C."/>
            <person name="Scott J.A."/>
            <person name="Spatafora J.W."/>
            <person name="Turgeon B.G."/>
            <person name="de Wit P.J.G.M."/>
            <person name="Zhong S."/>
            <person name="Goodwin S.B."/>
            <person name="Grigoriev I.V."/>
        </authorList>
    </citation>
    <scope>NUCLEOTIDE SEQUENCE [LARGE SCALE GENOMIC DNA]</scope>
    <source>
        <strain evidence="8 9">CIRAD86</strain>
    </source>
</reference>
<feature type="transmembrane region" description="Helical" evidence="6">
    <location>
        <begin position="60"/>
        <end position="83"/>
    </location>
</feature>
<keyword evidence="5 6" id="KW-0472">Membrane</keyword>